<keyword evidence="3 7" id="KW-1133">Transmembrane helix</keyword>
<gene>
    <name evidence="10" type="ORF">ZRA01_29380</name>
</gene>
<sequence length="137" mass="14121">MRFNLITASILVATRAAAAADGSLDAAGSLVQMLLGLAVVIGLLYASLHVLKRLGAGTGNAAGLIKVRGATAVGPRERVVLVDVAGKVLVLGVTPGRITPLHTLDAADLPGAPDDTPHPAGKDFQSWLKQTLERRSR</sequence>
<evidence type="ECO:0000256" key="8">
    <source>
        <dbReference type="SAM" id="MobiDB-lite"/>
    </source>
</evidence>
<comment type="caution">
    <text evidence="10">The sequence shown here is derived from an EMBL/GenBank/DDBJ whole genome shotgun (WGS) entry which is preliminary data.</text>
</comment>
<keyword evidence="4 7" id="KW-0472">Membrane</keyword>
<evidence type="ECO:0000313" key="10">
    <source>
        <dbReference type="EMBL" id="GEC96865.1"/>
    </source>
</evidence>
<evidence type="ECO:0000313" key="11">
    <source>
        <dbReference type="Proteomes" id="UP000318422"/>
    </source>
</evidence>
<dbReference type="InterPro" id="IPR052205">
    <property type="entry name" value="FliO/MopB"/>
</dbReference>
<dbReference type="PANTHER" id="PTHR38766:SF1">
    <property type="entry name" value="FLAGELLAR PROTEIN FLIO"/>
    <property type="match status" value="1"/>
</dbReference>
<dbReference type="GO" id="GO:0044781">
    <property type="term" value="P:bacterial-type flagellum organization"/>
    <property type="evidence" value="ECO:0007669"/>
    <property type="project" value="UniProtKB-UniRule"/>
</dbReference>
<proteinExistence type="inferred from homology"/>
<dbReference type="RefSeq" id="WP_246093687.1">
    <property type="nucleotide sequence ID" value="NZ_BJNV01000056.1"/>
</dbReference>
<keyword evidence="5 7" id="KW-0975">Bacterial flagellum</keyword>
<dbReference type="PANTHER" id="PTHR38766">
    <property type="entry name" value="FLAGELLAR PROTEIN FLIO"/>
    <property type="match status" value="1"/>
</dbReference>
<dbReference type="Pfam" id="PF04347">
    <property type="entry name" value="FliO"/>
    <property type="match status" value="1"/>
</dbReference>
<organism evidence="10 11">
    <name type="scientific">Zoogloea ramigera</name>
    <dbReference type="NCBI Taxonomy" id="350"/>
    <lineage>
        <taxon>Bacteria</taxon>
        <taxon>Pseudomonadati</taxon>
        <taxon>Pseudomonadota</taxon>
        <taxon>Betaproteobacteria</taxon>
        <taxon>Rhodocyclales</taxon>
        <taxon>Zoogloeaceae</taxon>
        <taxon>Zoogloea</taxon>
    </lineage>
</organism>
<feature type="chain" id="PRO_5021434595" description="Flagellar protein" evidence="9">
    <location>
        <begin position="20"/>
        <end position="137"/>
    </location>
</feature>
<accession>A0A4Y4CVA4</accession>
<dbReference type="Proteomes" id="UP000318422">
    <property type="component" value="Unassembled WGS sequence"/>
</dbReference>
<dbReference type="GO" id="GO:0009425">
    <property type="term" value="C:bacterial-type flagellum basal body"/>
    <property type="evidence" value="ECO:0007669"/>
    <property type="project" value="UniProtKB-SubCell"/>
</dbReference>
<feature type="signal peptide" evidence="9">
    <location>
        <begin position="1"/>
        <end position="19"/>
    </location>
</feature>
<feature type="transmembrane region" description="Helical" evidence="7">
    <location>
        <begin position="29"/>
        <end position="48"/>
    </location>
</feature>
<dbReference type="GO" id="GO:0005886">
    <property type="term" value="C:plasma membrane"/>
    <property type="evidence" value="ECO:0007669"/>
    <property type="project" value="UniProtKB-SubCell"/>
</dbReference>
<evidence type="ECO:0000256" key="1">
    <source>
        <dbReference type="ARBA" id="ARBA00022475"/>
    </source>
</evidence>
<comment type="similarity">
    <text evidence="6 7">Belongs to the FliO/MopB family.</text>
</comment>
<comment type="subcellular location">
    <subcellularLocation>
        <location evidence="7">Cell membrane</location>
    </subcellularLocation>
    <subcellularLocation>
        <location evidence="7">Bacterial flagellum basal body</location>
    </subcellularLocation>
</comment>
<reference evidence="10 11" key="1">
    <citation type="submission" date="2019-06" db="EMBL/GenBank/DDBJ databases">
        <title>Whole genome shotgun sequence of Zoogloea ramigera NBRC 15342.</title>
        <authorList>
            <person name="Hosoyama A."/>
            <person name="Uohara A."/>
            <person name="Ohji S."/>
            <person name="Ichikawa N."/>
        </authorList>
    </citation>
    <scope>NUCLEOTIDE SEQUENCE [LARGE SCALE GENOMIC DNA]</scope>
    <source>
        <strain evidence="10 11">NBRC 15342</strain>
    </source>
</reference>
<evidence type="ECO:0000256" key="5">
    <source>
        <dbReference type="ARBA" id="ARBA00023143"/>
    </source>
</evidence>
<evidence type="ECO:0000256" key="2">
    <source>
        <dbReference type="ARBA" id="ARBA00022692"/>
    </source>
</evidence>
<dbReference type="EMBL" id="BJNV01000056">
    <property type="protein sequence ID" value="GEC96865.1"/>
    <property type="molecule type" value="Genomic_DNA"/>
</dbReference>
<dbReference type="NCBIfam" id="TIGR03500">
    <property type="entry name" value="FliO_TIGR"/>
    <property type="match status" value="1"/>
</dbReference>
<dbReference type="InterPro" id="IPR022781">
    <property type="entry name" value="Flagellar_biosynth_FliO"/>
</dbReference>
<evidence type="ECO:0000256" key="7">
    <source>
        <dbReference type="RuleBase" id="RU362064"/>
    </source>
</evidence>
<feature type="region of interest" description="Disordered" evidence="8">
    <location>
        <begin position="108"/>
        <end position="137"/>
    </location>
</feature>
<keyword evidence="2 7" id="KW-0812">Transmembrane</keyword>
<keyword evidence="9" id="KW-0732">Signal</keyword>
<name>A0A4Y4CVA4_ZOORA</name>
<keyword evidence="1 7" id="KW-1003">Cell membrane</keyword>
<protein>
    <recommendedName>
        <fullName evidence="7">Flagellar protein</fullName>
    </recommendedName>
</protein>
<evidence type="ECO:0000256" key="3">
    <source>
        <dbReference type="ARBA" id="ARBA00022989"/>
    </source>
</evidence>
<evidence type="ECO:0000256" key="6">
    <source>
        <dbReference type="ARBA" id="ARBA00037937"/>
    </source>
</evidence>
<keyword evidence="11" id="KW-1185">Reference proteome</keyword>
<evidence type="ECO:0000256" key="4">
    <source>
        <dbReference type="ARBA" id="ARBA00023136"/>
    </source>
</evidence>
<dbReference type="AlphaFoldDB" id="A0A4Y4CVA4"/>
<evidence type="ECO:0000256" key="9">
    <source>
        <dbReference type="SAM" id="SignalP"/>
    </source>
</evidence>